<organism evidence="15 16">
    <name type="scientific">Chitinophaga agrisoli</name>
    <dbReference type="NCBI Taxonomy" id="2607653"/>
    <lineage>
        <taxon>Bacteria</taxon>
        <taxon>Pseudomonadati</taxon>
        <taxon>Bacteroidota</taxon>
        <taxon>Chitinophagia</taxon>
        <taxon>Chitinophagales</taxon>
        <taxon>Chitinophagaceae</taxon>
        <taxon>Chitinophaga</taxon>
    </lineage>
</organism>
<keyword evidence="6" id="KW-0408">Iron</keyword>
<evidence type="ECO:0000256" key="12">
    <source>
        <dbReference type="RuleBase" id="RU003357"/>
    </source>
</evidence>
<evidence type="ECO:0000256" key="2">
    <source>
        <dbReference type="ARBA" id="ARBA00022448"/>
    </source>
</evidence>
<comment type="caution">
    <text evidence="15">The sequence shown here is derived from an EMBL/GenBank/DDBJ whole genome shotgun (WGS) entry which is preliminary data.</text>
</comment>
<comment type="subcellular location">
    <subcellularLocation>
        <location evidence="1 11">Cell outer membrane</location>
        <topology evidence="1 11">Multi-pass membrane protein</topology>
    </subcellularLocation>
</comment>
<keyword evidence="4" id="KW-0410">Iron transport</keyword>
<evidence type="ECO:0000259" key="14">
    <source>
        <dbReference type="Pfam" id="PF07715"/>
    </source>
</evidence>
<dbReference type="EMBL" id="VUOC01000004">
    <property type="protein sequence ID" value="KAA2240972.1"/>
    <property type="molecule type" value="Genomic_DNA"/>
</dbReference>
<feature type="domain" description="TonB-dependent receptor plug" evidence="14">
    <location>
        <begin position="106"/>
        <end position="224"/>
    </location>
</feature>
<evidence type="ECO:0000256" key="4">
    <source>
        <dbReference type="ARBA" id="ARBA00022496"/>
    </source>
</evidence>
<dbReference type="Gene3D" id="2.170.130.10">
    <property type="entry name" value="TonB-dependent receptor, plug domain"/>
    <property type="match status" value="1"/>
</dbReference>
<evidence type="ECO:0000259" key="13">
    <source>
        <dbReference type="Pfam" id="PF00593"/>
    </source>
</evidence>
<protein>
    <submittedName>
        <fullName evidence="15">TonB-dependent receptor</fullName>
    </submittedName>
</protein>
<comment type="similarity">
    <text evidence="11 12">Belongs to the TonB-dependent receptor family.</text>
</comment>
<evidence type="ECO:0000256" key="6">
    <source>
        <dbReference type="ARBA" id="ARBA00023004"/>
    </source>
</evidence>
<gene>
    <name evidence="15" type="ORF">F0L74_28150</name>
</gene>
<keyword evidence="15" id="KW-0675">Receptor</keyword>
<evidence type="ECO:0000256" key="10">
    <source>
        <dbReference type="ARBA" id="ARBA00023237"/>
    </source>
</evidence>
<keyword evidence="16" id="KW-1185">Reference proteome</keyword>
<dbReference type="PANTHER" id="PTHR32552:SF81">
    <property type="entry name" value="TONB-DEPENDENT OUTER MEMBRANE RECEPTOR"/>
    <property type="match status" value="1"/>
</dbReference>
<dbReference type="Gene3D" id="2.40.170.20">
    <property type="entry name" value="TonB-dependent receptor, beta-barrel domain"/>
    <property type="match status" value="1"/>
</dbReference>
<dbReference type="PANTHER" id="PTHR32552">
    <property type="entry name" value="FERRICHROME IRON RECEPTOR-RELATED"/>
    <property type="match status" value="1"/>
</dbReference>
<dbReference type="FunFam" id="2.170.130.10:FF:000003">
    <property type="entry name" value="SusC/RagA family TonB-linked outer membrane protein"/>
    <property type="match status" value="1"/>
</dbReference>
<sequence>MAREGASGENIPPVTITGKVTDSKGQPLAGVNILLKGATTTGTITGSDGAYTLRLPDNNGILIFSFIGYEKQEIAVKNRTEINIILKEAASALTDVVVVGYGSQKKTSLTSSVSQISGADLNKRPLSNFSQALQGQAPGVTVLDQGGIPGRSQAAIRVRGVTTFNVNSSSTSGGYDLSKNDALVIVDGIEQRLMDINPEDIESVSILKDASSTAIYGSRATNGVLLITTKRARSGKLSVSLNNYYALQKSINRPEHMDIESYMRLEQDAYKNAGATVPAKFTDEGIETWVHATDREKYPLPNTWYQTMFRNAPQYSQNLSLSGGNEFFRARANIRYQNQEGVVENFDDKIQEIRLSTDFNPSDRFHFTFDVNYRSNKSQNPTVDPFYNMTTGSLWAVPKYADGTYGLSAQGNNPLMFAEIGGLTHQNENYLLGNVKGEWKIAKGLTFSTQLAKRVRDQYIKSFVDAYTNTDKNTGFVKTVAKNTLNETRNTLEELTVNSLLNYETNIGKHNIKALVGYSQIDNQQTLLNAYRERFYNNEIQSIDQGTNDATKSNSGSDAQFGLRSYFGRLNYAFNDKYLFELNGRYDGSSRFTGDKRYSFFPSLSAGWRISQEPFWQPLADAVPSLKLRGSWGKTGNQSVDLYSYYPSLYLTTYTFGDVPVQGYRQTSLANTDLGWESTTQTDVGMDASFLNNRLSVTVDYYNKQTNDILLNLGIPATIGLAAPPQNAGSVQNKGWEFLVSYRNNPAGNNKLRYSVGANLSINTNKVTDLKGTGPYISGTDIDPRYIIKTGLPINTLWGYKTDGFFQTQQEADAYPGYAPNSKPGDVKYLNLNKDGKIDANDMTAIGNTFPRYIFGVNSDLSYKNFSLNILIQGAADVDTRLSGPITEMGNNEGFTSAIYTNAYWTPERTDARFPRVIKGNLRNVATSDLLVIDASYVRLKNVQLSYSLPQSVLDLLRVARVSVYVSATNLLTISKLNEWNLDPEVPSGRVNYYPQISLRTMGLNIQF</sequence>
<dbReference type="Pfam" id="PF00593">
    <property type="entry name" value="TonB_dep_Rec_b-barrel"/>
    <property type="match status" value="1"/>
</dbReference>
<evidence type="ECO:0000313" key="16">
    <source>
        <dbReference type="Proteomes" id="UP000324611"/>
    </source>
</evidence>
<proteinExistence type="inferred from homology"/>
<dbReference type="InterPro" id="IPR023996">
    <property type="entry name" value="TonB-dep_OMP_SusC/RagA"/>
</dbReference>
<dbReference type="InterPro" id="IPR008969">
    <property type="entry name" value="CarboxyPept-like_regulatory"/>
</dbReference>
<dbReference type="NCBIfam" id="TIGR04057">
    <property type="entry name" value="SusC_RagA_signa"/>
    <property type="match status" value="1"/>
</dbReference>
<dbReference type="InterPro" id="IPR039426">
    <property type="entry name" value="TonB-dep_rcpt-like"/>
</dbReference>
<reference evidence="15 16" key="1">
    <citation type="submission" date="2019-09" db="EMBL/GenBank/DDBJ databases">
        <title>Chitinophaga ginsengihumi sp. nov., isolated from soil of ginseng rhizosphere.</title>
        <authorList>
            <person name="Lee J."/>
        </authorList>
    </citation>
    <scope>NUCLEOTIDE SEQUENCE [LARGE SCALE GENOMIC DNA]</scope>
    <source>
        <strain evidence="15 16">BN140078</strain>
    </source>
</reference>
<feature type="domain" description="TonB-dependent receptor-like beta-barrel" evidence="13">
    <location>
        <begin position="442"/>
        <end position="806"/>
    </location>
</feature>
<dbReference type="Gene3D" id="2.60.40.1120">
    <property type="entry name" value="Carboxypeptidase-like, regulatory domain"/>
    <property type="match status" value="1"/>
</dbReference>
<name>A0A5B2VRU8_9BACT</name>
<dbReference type="NCBIfam" id="TIGR04056">
    <property type="entry name" value="OMP_RagA_SusC"/>
    <property type="match status" value="1"/>
</dbReference>
<dbReference type="InterPro" id="IPR012910">
    <property type="entry name" value="Plug_dom"/>
</dbReference>
<keyword evidence="8 12" id="KW-0798">TonB box</keyword>
<evidence type="ECO:0000256" key="9">
    <source>
        <dbReference type="ARBA" id="ARBA00023136"/>
    </source>
</evidence>
<dbReference type="AlphaFoldDB" id="A0A5B2VRU8"/>
<keyword evidence="7" id="KW-0406">Ion transport</keyword>
<keyword evidence="3 11" id="KW-1134">Transmembrane beta strand</keyword>
<dbReference type="InterPro" id="IPR036942">
    <property type="entry name" value="Beta-barrel_TonB_sf"/>
</dbReference>
<evidence type="ECO:0000256" key="3">
    <source>
        <dbReference type="ARBA" id="ARBA00022452"/>
    </source>
</evidence>
<dbReference type="SUPFAM" id="SSF56935">
    <property type="entry name" value="Porins"/>
    <property type="match status" value="1"/>
</dbReference>
<accession>A0A5B2VRU8</accession>
<dbReference type="Proteomes" id="UP000324611">
    <property type="component" value="Unassembled WGS sequence"/>
</dbReference>
<reference evidence="15 16" key="2">
    <citation type="submission" date="2019-09" db="EMBL/GenBank/DDBJ databases">
        <authorList>
            <person name="Jin C."/>
        </authorList>
    </citation>
    <scope>NUCLEOTIDE SEQUENCE [LARGE SCALE GENOMIC DNA]</scope>
    <source>
        <strain evidence="15 16">BN140078</strain>
    </source>
</reference>
<keyword evidence="2 11" id="KW-0813">Transport</keyword>
<dbReference type="Pfam" id="PF07715">
    <property type="entry name" value="Plug"/>
    <property type="match status" value="1"/>
</dbReference>
<dbReference type="GO" id="GO:0006826">
    <property type="term" value="P:iron ion transport"/>
    <property type="evidence" value="ECO:0007669"/>
    <property type="project" value="UniProtKB-KW"/>
</dbReference>
<keyword evidence="9 11" id="KW-0472">Membrane</keyword>
<evidence type="ECO:0000256" key="5">
    <source>
        <dbReference type="ARBA" id="ARBA00022692"/>
    </source>
</evidence>
<dbReference type="PROSITE" id="PS52016">
    <property type="entry name" value="TONB_DEPENDENT_REC_3"/>
    <property type="match status" value="1"/>
</dbReference>
<evidence type="ECO:0000256" key="11">
    <source>
        <dbReference type="PROSITE-ProRule" id="PRU01360"/>
    </source>
</evidence>
<dbReference type="InterPro" id="IPR000531">
    <property type="entry name" value="Beta-barrel_TonB"/>
</dbReference>
<evidence type="ECO:0000313" key="15">
    <source>
        <dbReference type="EMBL" id="KAA2240972.1"/>
    </source>
</evidence>
<dbReference type="InterPro" id="IPR037066">
    <property type="entry name" value="Plug_dom_sf"/>
</dbReference>
<evidence type="ECO:0000256" key="8">
    <source>
        <dbReference type="ARBA" id="ARBA00023077"/>
    </source>
</evidence>
<evidence type="ECO:0000256" key="1">
    <source>
        <dbReference type="ARBA" id="ARBA00004571"/>
    </source>
</evidence>
<dbReference type="Pfam" id="PF13715">
    <property type="entry name" value="CarbopepD_reg_2"/>
    <property type="match status" value="1"/>
</dbReference>
<dbReference type="SUPFAM" id="SSF49464">
    <property type="entry name" value="Carboxypeptidase regulatory domain-like"/>
    <property type="match status" value="1"/>
</dbReference>
<keyword evidence="5 11" id="KW-0812">Transmembrane</keyword>
<evidence type="ECO:0000256" key="7">
    <source>
        <dbReference type="ARBA" id="ARBA00023065"/>
    </source>
</evidence>
<keyword evidence="10 11" id="KW-0998">Cell outer membrane</keyword>
<dbReference type="GO" id="GO:0009279">
    <property type="term" value="C:cell outer membrane"/>
    <property type="evidence" value="ECO:0007669"/>
    <property type="project" value="UniProtKB-SubCell"/>
</dbReference>
<dbReference type="InterPro" id="IPR023997">
    <property type="entry name" value="TonB-dep_OMP_SusC/RagA_CS"/>
</dbReference>